<dbReference type="InterPro" id="IPR043519">
    <property type="entry name" value="NT_sf"/>
</dbReference>
<dbReference type="Pfam" id="PF10706">
    <property type="entry name" value="Aminoglyc_resit"/>
    <property type="match status" value="1"/>
</dbReference>
<evidence type="ECO:0000313" key="1">
    <source>
        <dbReference type="EMBL" id="MFD1948266.1"/>
    </source>
</evidence>
<accession>A0ABW4TTA3</accession>
<reference evidence="2" key="1">
    <citation type="journal article" date="2019" name="Int. J. Syst. Evol. Microbiol.">
        <title>The Global Catalogue of Microorganisms (GCM) 10K type strain sequencing project: providing services to taxonomists for standard genome sequencing and annotation.</title>
        <authorList>
            <consortium name="The Broad Institute Genomics Platform"/>
            <consortium name="The Broad Institute Genome Sequencing Center for Infectious Disease"/>
            <person name="Wu L."/>
            <person name="Ma J."/>
        </authorList>
    </citation>
    <scope>NUCLEOTIDE SEQUENCE [LARGE SCALE GENOMIC DNA]</scope>
    <source>
        <strain evidence="2">CGMCC 1.12477</strain>
    </source>
</reference>
<gene>
    <name evidence="1" type="ORF">ACFSDE_15795</name>
</gene>
<dbReference type="Proteomes" id="UP001597351">
    <property type="component" value="Unassembled WGS sequence"/>
</dbReference>
<organism evidence="1 2">
    <name type="scientific">Nocardioides aestuarii</name>
    <dbReference type="NCBI Taxonomy" id="252231"/>
    <lineage>
        <taxon>Bacteria</taxon>
        <taxon>Bacillati</taxon>
        <taxon>Actinomycetota</taxon>
        <taxon>Actinomycetes</taxon>
        <taxon>Propionibacteriales</taxon>
        <taxon>Nocardioidaceae</taxon>
        <taxon>Nocardioides</taxon>
    </lineage>
</organism>
<dbReference type="EMBL" id="JBHUGD010000003">
    <property type="protein sequence ID" value="MFD1948266.1"/>
    <property type="molecule type" value="Genomic_DNA"/>
</dbReference>
<dbReference type="SUPFAM" id="SSF81301">
    <property type="entry name" value="Nucleotidyltransferase"/>
    <property type="match status" value="1"/>
</dbReference>
<sequence length="158" mass="16972">MELEEVLRVLDRLDEAGVSLCVGGGWGVDALLGRPSRDHRDLDLLVDATAFEEAVETLAALGYARETDWLPVRLEVAAPGRGWVDLHPVDVDAGGHGVQQGPAGTTYEDAAGDRTLGTLGGRPVPCLTRQAQLRLHAGYDPRPQDRADLALLRSLDDD</sequence>
<protein>
    <submittedName>
        <fullName evidence="1">Nucleotidyltransferase domain-containing protein</fullName>
    </submittedName>
</protein>
<dbReference type="RefSeq" id="WP_379189888.1">
    <property type="nucleotide sequence ID" value="NZ_JBHUGD010000003.1"/>
</dbReference>
<name>A0ABW4TTA3_9ACTN</name>
<dbReference type="InterPro" id="IPR019646">
    <property type="entry name" value="Aminoglyc_AdlTrfase"/>
</dbReference>
<evidence type="ECO:0000313" key="2">
    <source>
        <dbReference type="Proteomes" id="UP001597351"/>
    </source>
</evidence>
<dbReference type="Gene3D" id="3.30.460.40">
    <property type="match status" value="1"/>
</dbReference>
<keyword evidence="2" id="KW-1185">Reference proteome</keyword>
<comment type="caution">
    <text evidence="1">The sequence shown here is derived from an EMBL/GenBank/DDBJ whole genome shotgun (WGS) entry which is preliminary data.</text>
</comment>
<proteinExistence type="predicted"/>